<evidence type="ECO:0000313" key="13">
    <source>
        <dbReference type="Proteomes" id="UP000269289"/>
    </source>
</evidence>
<feature type="domain" description="Type II secretion system protein GspF" evidence="11">
    <location>
        <begin position="77"/>
        <end position="199"/>
    </location>
</feature>
<dbReference type="AlphaFoldDB" id="A0A3M2JND8"/>
<evidence type="ECO:0000256" key="2">
    <source>
        <dbReference type="ARBA" id="ARBA00005745"/>
    </source>
</evidence>
<dbReference type="InterPro" id="IPR042094">
    <property type="entry name" value="T2SS_GspF_sf"/>
</dbReference>
<evidence type="ECO:0000256" key="9">
    <source>
        <dbReference type="RuleBase" id="RU003923"/>
    </source>
</evidence>
<sequence>MMAATELRTYEYQALDAGGKVLKGRIEAPHQGAVAGRLKTMGIAPVAINEVSTSGLNKEIRLGGGSGVKTKDLAVMARQLATMVAAGLSLLRALSILAEQTENKALAKVLGQVRGDVETGQSLSAAMQKHADVFPPLMLNMVKAGEVGGFLEEVLLSIANNFEAEVKLKNKIQSAMTYPVVVFVIAILAVIGMLIFIVPVFTDMFADLDAPLPAPTAFLVWLSGVMKWSAIPLVVVGAIAAMWWRKHKNDLAVRERFDPIKLKIPVFGALFQKVAIARFTRNFGTMIRAGVPLLQSLDIVGDTSGNIVISHAVKDVRDSVRTGQSLTGPLSQHKVFPPMVVQMMAVGEDTGALDTMLDKVADFYDQEVESTTEQLTSLIEPIMIVGIGSIIGGMIVALYMPIFSIYGAIQ</sequence>
<keyword evidence="6 9" id="KW-0812">Transmembrane</keyword>
<evidence type="ECO:0000256" key="1">
    <source>
        <dbReference type="ARBA" id="ARBA00004429"/>
    </source>
</evidence>
<dbReference type="OrthoDB" id="9805682at2"/>
<organism evidence="12 13">
    <name type="scientific">Cellulomonas triticagri</name>
    <dbReference type="NCBI Taxonomy" id="2483352"/>
    <lineage>
        <taxon>Bacteria</taxon>
        <taxon>Bacillati</taxon>
        <taxon>Actinomycetota</taxon>
        <taxon>Actinomycetes</taxon>
        <taxon>Micrococcales</taxon>
        <taxon>Cellulomonadaceae</taxon>
        <taxon>Cellulomonas</taxon>
    </lineage>
</organism>
<evidence type="ECO:0000256" key="8">
    <source>
        <dbReference type="ARBA" id="ARBA00023136"/>
    </source>
</evidence>
<evidence type="ECO:0000256" key="5">
    <source>
        <dbReference type="ARBA" id="ARBA00022519"/>
    </source>
</evidence>
<evidence type="ECO:0000256" key="4">
    <source>
        <dbReference type="ARBA" id="ARBA00022475"/>
    </source>
</evidence>
<evidence type="ECO:0000313" key="12">
    <source>
        <dbReference type="EMBL" id="RMI13113.1"/>
    </source>
</evidence>
<dbReference type="Pfam" id="PF00482">
    <property type="entry name" value="T2SSF"/>
    <property type="match status" value="2"/>
</dbReference>
<dbReference type="PANTHER" id="PTHR30012">
    <property type="entry name" value="GENERAL SECRETION PATHWAY PROTEIN"/>
    <property type="match status" value="1"/>
</dbReference>
<feature type="domain" description="Type II secretion system protein GspF" evidence="11">
    <location>
        <begin position="279"/>
        <end position="401"/>
    </location>
</feature>
<keyword evidence="7 10" id="KW-1133">Transmembrane helix</keyword>
<dbReference type="PROSITE" id="PS00874">
    <property type="entry name" value="T2SP_F"/>
    <property type="match status" value="1"/>
</dbReference>
<keyword evidence="8 10" id="KW-0472">Membrane</keyword>
<dbReference type="PRINTS" id="PR00812">
    <property type="entry name" value="BCTERIALGSPF"/>
</dbReference>
<dbReference type="InterPro" id="IPR003004">
    <property type="entry name" value="GspF/PilC"/>
</dbReference>
<comment type="similarity">
    <text evidence="2 9">Belongs to the GSP F family.</text>
</comment>
<protein>
    <submittedName>
        <fullName evidence="12">Type II secretion system F family protein</fullName>
    </submittedName>
</protein>
<keyword evidence="4" id="KW-1003">Cell membrane</keyword>
<dbReference type="EMBL" id="RFFI01000022">
    <property type="protein sequence ID" value="RMI13113.1"/>
    <property type="molecule type" value="Genomic_DNA"/>
</dbReference>
<comment type="subcellular location">
    <subcellularLocation>
        <location evidence="1">Cell inner membrane</location>
        <topology evidence="1">Multi-pass membrane protein</topology>
    </subcellularLocation>
    <subcellularLocation>
        <location evidence="9">Cell membrane</location>
        <topology evidence="9">Multi-pass membrane protein</topology>
    </subcellularLocation>
</comment>
<evidence type="ECO:0000259" key="11">
    <source>
        <dbReference type="Pfam" id="PF00482"/>
    </source>
</evidence>
<dbReference type="InterPro" id="IPR018076">
    <property type="entry name" value="T2SS_GspF_dom"/>
</dbReference>
<feature type="transmembrane region" description="Helical" evidence="10">
    <location>
        <begin position="382"/>
        <end position="409"/>
    </location>
</feature>
<dbReference type="GO" id="GO:0005886">
    <property type="term" value="C:plasma membrane"/>
    <property type="evidence" value="ECO:0007669"/>
    <property type="project" value="UniProtKB-SubCell"/>
</dbReference>
<dbReference type="InterPro" id="IPR001992">
    <property type="entry name" value="T2SS_GspF/T4SS_PilC_CS"/>
</dbReference>
<dbReference type="GO" id="GO:0009306">
    <property type="term" value="P:protein secretion"/>
    <property type="evidence" value="ECO:0007669"/>
    <property type="project" value="InterPro"/>
</dbReference>
<proteinExistence type="inferred from homology"/>
<keyword evidence="5" id="KW-0997">Cell inner membrane</keyword>
<reference evidence="12 13" key="1">
    <citation type="submission" date="2018-10" db="EMBL/GenBank/DDBJ databases">
        <title>Isolation, diversity and antifungal activity of actinobacteria from wheat.</title>
        <authorList>
            <person name="Han C."/>
        </authorList>
    </citation>
    <scope>NUCLEOTIDE SEQUENCE [LARGE SCALE GENOMIC DNA]</scope>
    <source>
        <strain evidence="12 13">NEAU-YY56</strain>
    </source>
</reference>
<dbReference type="Gene3D" id="1.20.81.30">
    <property type="entry name" value="Type II secretion system (T2SS), domain F"/>
    <property type="match status" value="2"/>
</dbReference>
<feature type="transmembrane region" description="Helical" evidence="10">
    <location>
        <begin position="177"/>
        <end position="198"/>
    </location>
</feature>
<dbReference type="FunFam" id="1.20.81.30:FF:000001">
    <property type="entry name" value="Type II secretion system protein F"/>
    <property type="match status" value="2"/>
</dbReference>
<dbReference type="PANTHER" id="PTHR30012:SF0">
    <property type="entry name" value="TYPE II SECRETION SYSTEM PROTEIN F-RELATED"/>
    <property type="match status" value="1"/>
</dbReference>
<evidence type="ECO:0000256" key="6">
    <source>
        <dbReference type="ARBA" id="ARBA00022692"/>
    </source>
</evidence>
<dbReference type="Proteomes" id="UP000269289">
    <property type="component" value="Unassembled WGS sequence"/>
</dbReference>
<gene>
    <name evidence="12" type="ORF">EBM89_05915</name>
</gene>
<feature type="transmembrane region" description="Helical" evidence="10">
    <location>
        <begin position="218"/>
        <end position="244"/>
    </location>
</feature>
<name>A0A3M2JND8_9CELL</name>
<keyword evidence="3 9" id="KW-0813">Transport</keyword>
<evidence type="ECO:0000256" key="3">
    <source>
        <dbReference type="ARBA" id="ARBA00022448"/>
    </source>
</evidence>
<comment type="caution">
    <text evidence="12">The sequence shown here is derived from an EMBL/GenBank/DDBJ whole genome shotgun (WGS) entry which is preliminary data.</text>
</comment>
<evidence type="ECO:0000256" key="10">
    <source>
        <dbReference type="SAM" id="Phobius"/>
    </source>
</evidence>
<evidence type="ECO:0000256" key="7">
    <source>
        <dbReference type="ARBA" id="ARBA00022989"/>
    </source>
</evidence>
<keyword evidence="13" id="KW-1185">Reference proteome</keyword>
<accession>A0A3M2JND8</accession>